<evidence type="ECO:0000313" key="7">
    <source>
        <dbReference type="Proteomes" id="UP000002313"/>
    </source>
</evidence>
<dbReference type="Pfam" id="PF05175">
    <property type="entry name" value="MTS"/>
    <property type="match status" value="1"/>
</dbReference>
<dbReference type="PANTHER" id="PTHR45875:SF1">
    <property type="entry name" value="METHYLTRANSFERASE N6AMT1"/>
    <property type="match status" value="1"/>
</dbReference>
<dbReference type="PROSITE" id="PS00092">
    <property type="entry name" value="N6_MTASE"/>
    <property type="match status" value="1"/>
</dbReference>
<keyword evidence="2 6" id="KW-0489">Methyltransferase</keyword>
<organism evidence="6 7">
    <name type="scientific">Encephalitozoon intestinalis (strain ATCC 50506)</name>
    <name type="common">Microsporidian parasite</name>
    <name type="synonym">Septata intestinalis</name>
    <dbReference type="NCBI Taxonomy" id="876142"/>
    <lineage>
        <taxon>Eukaryota</taxon>
        <taxon>Fungi</taxon>
        <taxon>Fungi incertae sedis</taxon>
        <taxon>Microsporidia</taxon>
        <taxon>Unikaryonidae</taxon>
        <taxon>Encephalitozoon</taxon>
    </lineage>
</organism>
<dbReference type="Proteomes" id="UP000002313">
    <property type="component" value="Chromosome VI"/>
</dbReference>
<dbReference type="AlphaFoldDB" id="E0S7I2"/>
<dbReference type="InterPro" id="IPR002052">
    <property type="entry name" value="DNA_methylase_N6_adenine_CS"/>
</dbReference>
<dbReference type="InterPro" id="IPR029063">
    <property type="entry name" value="SAM-dependent_MTases_sf"/>
</dbReference>
<dbReference type="OrthoDB" id="406152at2759"/>
<proteinExistence type="inferred from homology"/>
<dbReference type="GO" id="GO:0008757">
    <property type="term" value="F:S-adenosylmethionine-dependent methyltransferase activity"/>
    <property type="evidence" value="ECO:0007669"/>
    <property type="project" value="TreeGrafter"/>
</dbReference>
<dbReference type="KEGG" id="ein:Eint_060530"/>
<dbReference type="Gene3D" id="3.40.50.150">
    <property type="entry name" value="Vaccinia Virus protein VP39"/>
    <property type="match status" value="1"/>
</dbReference>
<reference evidence="6 7" key="1">
    <citation type="journal article" date="2010" name="Nat. Commun.">
        <title>The complete sequence of the smallest known nuclear genome from the microsporidian Encephalitozoon intestinalis.</title>
        <authorList>
            <person name="Corradi N."/>
            <person name="Pombert J.-F."/>
            <person name="Farinelli L."/>
            <person name="Didier E.S."/>
            <person name="Keeling P.J."/>
        </authorList>
    </citation>
    <scope>NUCLEOTIDE SEQUENCE [LARGE SCALE GENOMIC DNA]</scope>
    <source>
        <strain evidence="6 7">ATCC 50506</strain>
    </source>
</reference>
<dbReference type="RefSeq" id="XP_003073021.1">
    <property type="nucleotide sequence ID" value="XM_003072975.1"/>
</dbReference>
<evidence type="ECO:0000256" key="3">
    <source>
        <dbReference type="ARBA" id="ARBA00022679"/>
    </source>
</evidence>
<keyword evidence="4" id="KW-0949">S-adenosyl-L-methionine</keyword>
<dbReference type="SUPFAM" id="SSF53335">
    <property type="entry name" value="S-adenosyl-L-methionine-dependent methyltransferases"/>
    <property type="match status" value="1"/>
</dbReference>
<dbReference type="GO" id="GO:0003676">
    <property type="term" value="F:nucleic acid binding"/>
    <property type="evidence" value="ECO:0007669"/>
    <property type="project" value="InterPro"/>
</dbReference>
<accession>E0S7I2</accession>
<dbReference type="EMBL" id="CP001947">
    <property type="protein sequence ID" value="ADM11661.1"/>
    <property type="molecule type" value="Genomic_DNA"/>
</dbReference>
<protein>
    <submittedName>
        <fullName evidence="6">N6 adenine specific DNA methylase</fullName>
    </submittedName>
</protein>
<dbReference type="PANTHER" id="PTHR45875">
    <property type="entry name" value="METHYLTRANSFERASE N6AMT1"/>
    <property type="match status" value="1"/>
</dbReference>
<dbReference type="GeneID" id="9699342"/>
<gene>
    <name evidence="6" type="ORF">Eint_060530</name>
</gene>
<dbReference type="GO" id="GO:0035657">
    <property type="term" value="C:eRF1 methyltransferase complex"/>
    <property type="evidence" value="ECO:0007669"/>
    <property type="project" value="TreeGrafter"/>
</dbReference>
<dbReference type="InterPro" id="IPR052190">
    <property type="entry name" value="Euk-Arch_PrmC-MTase"/>
</dbReference>
<comment type="similarity">
    <text evidence="1">Belongs to the eukaryotic/archaeal PrmC-related family.</text>
</comment>
<name>E0S7I2_ENCIT</name>
<evidence type="ECO:0000256" key="4">
    <source>
        <dbReference type="ARBA" id="ARBA00022691"/>
    </source>
</evidence>
<evidence type="ECO:0000313" key="6">
    <source>
        <dbReference type="EMBL" id="ADM11661.1"/>
    </source>
</evidence>
<dbReference type="HOGENOM" id="CLU_018398_6_2_1"/>
<evidence type="ECO:0000256" key="1">
    <source>
        <dbReference type="ARBA" id="ARBA00006149"/>
    </source>
</evidence>
<keyword evidence="3" id="KW-0808">Transferase</keyword>
<dbReference type="GO" id="GO:0008276">
    <property type="term" value="F:protein methyltransferase activity"/>
    <property type="evidence" value="ECO:0007669"/>
    <property type="project" value="TreeGrafter"/>
</dbReference>
<feature type="domain" description="Methyltransferase small" evidence="5">
    <location>
        <begin position="10"/>
        <end position="128"/>
    </location>
</feature>
<dbReference type="InterPro" id="IPR007848">
    <property type="entry name" value="Small_mtfrase_dom"/>
</dbReference>
<reference evidence="6 7" key="2">
    <citation type="journal article" date="2012" name="Proc. Natl. Acad. Sci. U.S.A.">
        <title>Gain and loss of multiple functionally related, horizontally transferred genes in the reduced genomes of two microsporidian parasites.</title>
        <authorList>
            <person name="Pombert J.-F."/>
            <person name="Selman M."/>
            <person name="Burki F."/>
            <person name="Bardell F.T."/>
            <person name="Farinelli L."/>
            <person name="Solter L.F."/>
            <person name="Whitman D.W."/>
            <person name="Weiss L.M."/>
            <person name="Corradi N."/>
            <person name="Keeling P.J."/>
        </authorList>
    </citation>
    <scope>NUCLEOTIDE SEQUENCE [LARGE SCALE GENOMIC DNA]</scope>
    <source>
        <strain evidence="6 7">ATCC 50506</strain>
    </source>
</reference>
<evidence type="ECO:0000259" key="5">
    <source>
        <dbReference type="Pfam" id="PF05175"/>
    </source>
</evidence>
<dbReference type="GO" id="GO:0032259">
    <property type="term" value="P:methylation"/>
    <property type="evidence" value="ECO:0007669"/>
    <property type="project" value="UniProtKB-KW"/>
</dbReference>
<sequence length="167" mass="18941">MDWYEPGEDTYTLMDVLEEEDLEMKVILDLGTSTGIIAEHLEKKNTVLSSDINIKALQNHRGGNLVRADLLHAINQQHVDIVVFNPPYVLDSDDPVIGGGHLGREVIDRFISLLEIGIVYLLVIQANKPSEVMKLLEEKGYKTKILRVRKILGETIYIIKGERHIKK</sequence>
<evidence type="ECO:0000256" key="2">
    <source>
        <dbReference type="ARBA" id="ARBA00022603"/>
    </source>
</evidence>
<dbReference type="CDD" id="cd02440">
    <property type="entry name" value="AdoMet_MTases"/>
    <property type="match status" value="1"/>
</dbReference>
<dbReference type="VEuPathDB" id="MicrosporidiaDB:Eint_060530"/>
<keyword evidence="7" id="KW-1185">Reference proteome</keyword>